<dbReference type="PIRSF" id="PIRSF018748">
    <property type="entry name" value="UCP018748"/>
    <property type="match status" value="1"/>
</dbReference>
<dbReference type="STRING" id="1123350.SAMN02744040_00403"/>
<dbReference type="EMBL" id="FQXH01000006">
    <property type="protein sequence ID" value="SHG99446.1"/>
    <property type="molecule type" value="Genomic_DNA"/>
</dbReference>
<dbReference type="RefSeq" id="WP_072723217.1">
    <property type="nucleotide sequence ID" value="NZ_FQXH01000006.1"/>
</dbReference>
<dbReference type="Proteomes" id="UP000242520">
    <property type="component" value="Unassembled WGS sequence"/>
</dbReference>
<protein>
    <submittedName>
        <fullName evidence="1">Predicted metal-binding protein</fullName>
    </submittedName>
</protein>
<sequence length="174" mass="20214">MEKILKLAKKKGFDVHFIKTKDIVVEYRVYLKCAYGCKDFGKRLNCPPHCISIDDFKKILNEYKEGIVLIEKNNINENEDIFKVWDSIKKKSFEKMLEIEKAAFDGGYNFAHLLRPGSCNECELCSEECLKPHRRRFSPEAVGVNLTKTLQNINIDLDYNDYKTINLVGILLLD</sequence>
<organism evidence="1 2">
    <name type="scientific">Tepidibacter thalassicus DSM 15285</name>
    <dbReference type="NCBI Taxonomy" id="1123350"/>
    <lineage>
        <taxon>Bacteria</taxon>
        <taxon>Bacillati</taxon>
        <taxon>Bacillota</taxon>
        <taxon>Clostridia</taxon>
        <taxon>Peptostreptococcales</taxon>
        <taxon>Peptostreptococcaceae</taxon>
        <taxon>Tepidibacter</taxon>
    </lineage>
</organism>
<evidence type="ECO:0000313" key="1">
    <source>
        <dbReference type="EMBL" id="SHG99446.1"/>
    </source>
</evidence>
<dbReference type="OrthoDB" id="5420534at2"/>
<proteinExistence type="predicted"/>
<dbReference type="AlphaFoldDB" id="A0A1M5PCI0"/>
<reference evidence="2" key="1">
    <citation type="submission" date="2016-11" db="EMBL/GenBank/DDBJ databases">
        <authorList>
            <person name="Varghese N."/>
            <person name="Submissions S."/>
        </authorList>
    </citation>
    <scope>NUCLEOTIDE SEQUENCE [LARGE SCALE GENOMIC DNA]</scope>
    <source>
        <strain evidence="2">DSM 15285</strain>
    </source>
</reference>
<dbReference type="Pfam" id="PF10050">
    <property type="entry name" value="DUF2284"/>
    <property type="match status" value="1"/>
</dbReference>
<dbReference type="InterPro" id="IPR019271">
    <property type="entry name" value="DUF2284_metal-binding"/>
</dbReference>
<gene>
    <name evidence="1" type="ORF">SAMN02744040_00403</name>
</gene>
<evidence type="ECO:0000313" key="2">
    <source>
        <dbReference type="Proteomes" id="UP000242520"/>
    </source>
</evidence>
<name>A0A1M5PCI0_9FIRM</name>
<keyword evidence="2" id="KW-1185">Reference proteome</keyword>
<accession>A0A1M5PCI0</accession>